<dbReference type="PANTHER" id="PTHR21310">
    <property type="entry name" value="AMINOGLYCOSIDE PHOSPHOTRANSFERASE-RELATED-RELATED"/>
    <property type="match status" value="1"/>
</dbReference>
<proteinExistence type="predicted"/>
<dbReference type="InterPro" id="IPR011009">
    <property type="entry name" value="Kinase-like_dom_sf"/>
</dbReference>
<name>A0A559LZC2_9HELO</name>
<keyword evidence="3" id="KW-1185">Reference proteome</keyword>
<evidence type="ECO:0000313" key="2">
    <source>
        <dbReference type="EMBL" id="TVY86061.1"/>
    </source>
</evidence>
<comment type="caution">
    <text evidence="2">The sequence shown here is derived from an EMBL/GenBank/DDBJ whole genome shotgun (WGS) entry which is preliminary data.</text>
</comment>
<feature type="region of interest" description="Disordered" evidence="1">
    <location>
        <begin position="27"/>
        <end position="48"/>
    </location>
</feature>
<dbReference type="EMBL" id="QGML01004333">
    <property type="protein sequence ID" value="TVY86061.1"/>
    <property type="molecule type" value="Genomic_DNA"/>
</dbReference>
<dbReference type="AlphaFoldDB" id="A0A559LZC2"/>
<accession>A0A559LZC2</accession>
<dbReference type="Proteomes" id="UP000315522">
    <property type="component" value="Unassembled WGS sequence"/>
</dbReference>
<evidence type="ECO:0000313" key="3">
    <source>
        <dbReference type="Proteomes" id="UP000315522"/>
    </source>
</evidence>
<organism evidence="2 3">
    <name type="scientific">Lachnellula willkommii</name>
    <dbReference type="NCBI Taxonomy" id="215461"/>
    <lineage>
        <taxon>Eukaryota</taxon>
        <taxon>Fungi</taxon>
        <taxon>Dikarya</taxon>
        <taxon>Ascomycota</taxon>
        <taxon>Pezizomycotina</taxon>
        <taxon>Leotiomycetes</taxon>
        <taxon>Helotiales</taxon>
        <taxon>Lachnaceae</taxon>
        <taxon>Lachnellula</taxon>
    </lineage>
</organism>
<evidence type="ECO:0008006" key="4">
    <source>
        <dbReference type="Google" id="ProtNLM"/>
    </source>
</evidence>
<dbReference type="InterPro" id="IPR051678">
    <property type="entry name" value="AGP_Transferase"/>
</dbReference>
<sequence length="582" mass="67578">MSTILPRPIERIKQLVYASARFLKSECRDNPRRSTNNSKNSQQPSEDQIEIHQYPDPLFRNASITMPAALELDNGEHITYESACKKDVNIINEAIYPGARRQLFRKLWDQRATIQALVRHHLRLRDEDACIIEEQYIRGSFNVCIPVKVRSASFNKNLLFRCPMPHKLAEARYPGTIDEKLSSEVGTYVWMQEHCPDIPIPQLYGFGFSNNRHFIHEQRMPFYVRFWRKLQRYFRNYLRYPHLSQYALSPTCLRLPTAYMLLEHIGPDIGEELSNTWDEHRKDPVRRQNLFQGMARVILSLARIPQPRIGSFEFHNNGTITLTNRPLSCSMIILENDGAPRTISRNETYISTEPFVADMLKFHDDFFLTNPNAVSSMGDCLGQMAAKAMLRALSYRYIQRESRNGPFRLQLTDFHASNIFVDKDGNITCLIDHEWVCALPTEMISVPYWLTGCAIDNITEEKLREFEVVHEEFMNIFREEEVKMTPTNPPAITQIINDSWKSGAVWFWHCMTSVNAAWSLFDDHIGPRFLPLSTHSEGILAHYWCQGSPLVARRKVAEREQYVKQLQVLFDKKAGLSTEGHS</sequence>
<evidence type="ECO:0000256" key="1">
    <source>
        <dbReference type="SAM" id="MobiDB-lite"/>
    </source>
</evidence>
<gene>
    <name evidence="2" type="ORF">LAWI1_G008044</name>
</gene>
<protein>
    <recommendedName>
        <fullName evidence="4">Aminoglycoside phosphotransferase domain-containing protein</fullName>
    </recommendedName>
</protein>
<dbReference type="SUPFAM" id="SSF56112">
    <property type="entry name" value="Protein kinase-like (PK-like)"/>
    <property type="match status" value="1"/>
</dbReference>
<reference evidence="2 3" key="1">
    <citation type="submission" date="2018-05" db="EMBL/GenBank/DDBJ databases">
        <title>Genome sequencing and assembly of the regulated plant pathogen Lachnellula willkommii and related sister species for the development of diagnostic species identification markers.</title>
        <authorList>
            <person name="Giroux E."/>
            <person name="Bilodeau G."/>
        </authorList>
    </citation>
    <scope>NUCLEOTIDE SEQUENCE [LARGE SCALE GENOMIC DNA]</scope>
    <source>
        <strain evidence="2 3">CBS 172.35</strain>
    </source>
</reference>
<dbReference type="PANTHER" id="PTHR21310:SF37">
    <property type="entry name" value="AMINOGLYCOSIDE PHOSPHOTRANSFERASE DOMAIN-CONTAINING PROTEIN"/>
    <property type="match status" value="1"/>
</dbReference>
<feature type="compositionally biased region" description="Polar residues" evidence="1">
    <location>
        <begin position="33"/>
        <end position="46"/>
    </location>
</feature>